<dbReference type="RefSeq" id="XP_017987443.1">
    <property type="nucleotide sequence ID" value="XM_018131979.1"/>
</dbReference>
<reference evidence="2 3" key="1">
    <citation type="submission" date="2016-01" db="EMBL/GenBank/DDBJ databases">
        <title>Genome sequence of the yeast Holleya sinecauda.</title>
        <authorList>
            <person name="Dietrich F.S."/>
        </authorList>
    </citation>
    <scope>NUCLEOTIDE SEQUENCE [LARGE SCALE GENOMIC DNA]</scope>
    <source>
        <strain evidence="2 3">ATCC 58844</strain>
    </source>
</reference>
<name>A0A109UYW4_9SACH</name>
<dbReference type="Pfam" id="PF10434">
    <property type="entry name" value="MAM1"/>
    <property type="match status" value="1"/>
</dbReference>
<feature type="compositionally biased region" description="Polar residues" evidence="1">
    <location>
        <begin position="31"/>
        <end position="40"/>
    </location>
</feature>
<feature type="region of interest" description="Disordered" evidence="1">
    <location>
        <begin position="22"/>
        <end position="51"/>
    </location>
</feature>
<dbReference type="GeneID" id="28723693"/>
<dbReference type="Proteomes" id="UP000243052">
    <property type="component" value="Chromosome iv"/>
</dbReference>
<dbReference type="InterPro" id="IPR018847">
    <property type="entry name" value="Monopolin_cplx_su_Mam1"/>
</dbReference>
<organism evidence="2 3">
    <name type="scientific">Eremothecium sinecaudum</name>
    <dbReference type="NCBI Taxonomy" id="45286"/>
    <lineage>
        <taxon>Eukaryota</taxon>
        <taxon>Fungi</taxon>
        <taxon>Dikarya</taxon>
        <taxon>Ascomycota</taxon>
        <taxon>Saccharomycotina</taxon>
        <taxon>Saccharomycetes</taxon>
        <taxon>Saccharomycetales</taxon>
        <taxon>Saccharomycetaceae</taxon>
        <taxon>Eremothecium</taxon>
    </lineage>
</organism>
<dbReference type="AlphaFoldDB" id="A0A109UYW4"/>
<gene>
    <name evidence="2" type="ORF">AW171_hschr42340</name>
</gene>
<evidence type="ECO:0000313" key="2">
    <source>
        <dbReference type="EMBL" id="AMD20447.1"/>
    </source>
</evidence>
<accession>A0A109UYW4</accession>
<feature type="compositionally biased region" description="Basic and acidic residues" evidence="1">
    <location>
        <begin position="42"/>
        <end position="51"/>
    </location>
</feature>
<dbReference type="OrthoDB" id="4070446at2759"/>
<proteinExistence type="predicted"/>
<keyword evidence="3" id="KW-1185">Reference proteome</keyword>
<dbReference type="EMBL" id="CP014244">
    <property type="protein sequence ID" value="AMD20447.1"/>
    <property type="molecule type" value="Genomic_DNA"/>
</dbReference>
<evidence type="ECO:0000313" key="3">
    <source>
        <dbReference type="Proteomes" id="UP000243052"/>
    </source>
</evidence>
<protein>
    <submittedName>
        <fullName evidence="2">HDL297Wp</fullName>
    </submittedName>
</protein>
<evidence type="ECO:0000256" key="1">
    <source>
        <dbReference type="SAM" id="MobiDB-lite"/>
    </source>
</evidence>
<sequence length="298" mass="34392">MDKRPYKRALKQFDVNVQRKRSLRNKKDLMNDTSPLTSFYENDEKNKENKNPLEKNKIYTKIFGDSPTSDGNLTDELNTCLNVNHNDHGKSSKKLTKESLMELQLLLREFEVQQFSGCDHKFCQDGLSVDNLCQCRTNFLFELECFENRDMITEGNLRVQCYCKNVYNALDRNWLVSASKDVTEQDQWEGLEWLLLPKEIMRQPKKEKSVADVSSSDMEPKKTGILPATVLQIRSTNRAFEDSVDLSEIFKQWTSSSSSSSLSNLDLPNDSFEHCPSAKAKCALKKRILRPSDIVFPH</sequence>